<dbReference type="EMBL" id="BAET01000006">
    <property type="protein sequence ID" value="GAB54548.1"/>
    <property type="molecule type" value="Genomic_DNA"/>
</dbReference>
<protein>
    <submittedName>
        <fullName evidence="1">Uncharacterized protein</fullName>
    </submittedName>
</protein>
<dbReference type="AlphaFoldDB" id="H5T8A7"/>
<sequence>MALERLKALLTNILFDEIQKSFLINLAKHSDNPDIAKLLEEIPATP</sequence>
<proteinExistence type="predicted"/>
<evidence type="ECO:0000313" key="1">
    <source>
        <dbReference type="EMBL" id="GAB54548.1"/>
    </source>
</evidence>
<reference evidence="1 2" key="2">
    <citation type="journal article" date="2017" name="Antonie Van Leeuwenhoek">
        <title>Rhizobium rhizosphaerae sp. nov., a novel species isolated from rice rhizosphere.</title>
        <authorList>
            <person name="Zhao J.J."/>
            <person name="Zhang J."/>
            <person name="Zhang R.J."/>
            <person name="Zhang C.W."/>
            <person name="Yin H.Q."/>
            <person name="Zhang X.X."/>
        </authorList>
    </citation>
    <scope>NUCLEOTIDE SEQUENCE [LARGE SCALE GENOMIC DNA]</scope>
    <source>
        <strain evidence="1 2">ACAM 611</strain>
    </source>
</reference>
<evidence type="ECO:0000313" key="2">
    <source>
        <dbReference type="Proteomes" id="UP000053586"/>
    </source>
</evidence>
<name>H5T8A7_9ALTE</name>
<organism evidence="1 2">
    <name type="scientific">Glaciecola punicea ACAM 611</name>
    <dbReference type="NCBI Taxonomy" id="1121923"/>
    <lineage>
        <taxon>Bacteria</taxon>
        <taxon>Pseudomonadati</taxon>
        <taxon>Pseudomonadota</taxon>
        <taxon>Gammaproteobacteria</taxon>
        <taxon>Alteromonadales</taxon>
        <taxon>Alteromonadaceae</taxon>
        <taxon>Glaciecola</taxon>
    </lineage>
</organism>
<comment type="caution">
    <text evidence="1">The sequence shown here is derived from an EMBL/GenBank/DDBJ whole genome shotgun (WGS) entry which is preliminary data.</text>
</comment>
<dbReference type="Proteomes" id="UP000053586">
    <property type="component" value="Unassembled WGS sequence"/>
</dbReference>
<gene>
    <name evidence="1" type="ORF">GPUN_0401</name>
</gene>
<reference evidence="1 2" key="1">
    <citation type="journal article" date="2012" name="J. Bacteriol.">
        <title>Genome sequence of proteorhodopsin-containing sea ice bacterium Glaciecola punicea ACAM 611T.</title>
        <authorList>
            <person name="Qin Q.-L."/>
            <person name="Xie B.-B."/>
            <person name="Shu Y.-L."/>
            <person name="Rong J.-C."/>
            <person name="Zhao D.-L."/>
            <person name="Zhang X.-Y."/>
            <person name="Chen X.-L."/>
            <person name="Zhou B.-C."/>
            <person name="Zhanga Y.-Z."/>
        </authorList>
    </citation>
    <scope>NUCLEOTIDE SEQUENCE [LARGE SCALE GENOMIC DNA]</scope>
    <source>
        <strain evidence="1 2">ACAM 611</strain>
    </source>
</reference>
<keyword evidence="2" id="KW-1185">Reference proteome</keyword>
<accession>H5T8A7</accession>